<dbReference type="EMBL" id="CP051754">
    <property type="protein sequence ID" value="QPJ86504.1"/>
    <property type="molecule type" value="Genomic_DNA"/>
</dbReference>
<protein>
    <submittedName>
        <fullName evidence="1">Nicotinamide mononucleotide transporter</fullName>
    </submittedName>
</protein>
<gene>
    <name evidence="1" type="ORF">HH195_03745</name>
</gene>
<dbReference type="Proteomes" id="UP000594603">
    <property type="component" value="Chromosome"/>
</dbReference>
<name>A0ACD1BG27_9CLOT</name>
<evidence type="ECO:0000313" key="2">
    <source>
        <dbReference type="Proteomes" id="UP000594603"/>
    </source>
</evidence>
<sequence length="261" mass="29972">MMNFFKKYSTFHKIYFIVFFFFNIFTFGLGLYNEKSLSATILIVSIASIISTISGLFAGIYTARAEVAAYAWGIVNSCFYIFISITNHMYAEVILYVIYMLPMNIYGYFAWRKSARQTKHDNTTESTIEVRSLSKKQMGLIVPGVLILWGLYALFIYNLPNILQPVLGFRIPADHLFYIDSFTATVTIFAVIVSTKRFRETWYFWILSDGVGAILYFTSLFTQTSFSISSLSGAMMWIQFLTNAIYGVIVWKKLDKAEHGK</sequence>
<proteinExistence type="predicted"/>
<keyword evidence="2" id="KW-1185">Reference proteome</keyword>
<reference evidence="1" key="1">
    <citation type="submission" date="2020-04" db="EMBL/GenBank/DDBJ databases">
        <title>A novel bacterium ('Candidatus Sarcina troglodytae' sp. nov.) linked to a protracted, uniformly lethal epizootic among sanctuary western chimpanzees (Pan troglodytes verus) in Sierra Leone.</title>
        <authorList>
            <person name="Owens L.A."/>
            <person name="Colitti B."/>
            <person name="Hirji I."/>
            <person name="Pizaro A."/>
            <person name="Jaffe J.E."/>
            <person name="Moittie S."/>
            <person name="Bishop-Lilly K.A."/>
            <person name="Estrella L.A."/>
            <person name="Voegtly L.J."/>
            <person name="Kuhn J.H."/>
            <person name="Suen G."/>
            <person name="Deblois C.L."/>
            <person name="Dunn C."/>
            <person name="Juan-Salles C."/>
            <person name="Goldberg T.L."/>
        </authorList>
    </citation>
    <scope>NUCLEOTIDE SEQUENCE</scope>
    <source>
        <strain evidence="1">JB2</strain>
    </source>
</reference>
<accession>A0ACD1BG27</accession>
<evidence type="ECO:0000313" key="1">
    <source>
        <dbReference type="EMBL" id="QPJ86504.1"/>
    </source>
</evidence>
<organism evidence="1 2">
    <name type="scientific">Candidatus Sarcina troglodytae</name>
    <dbReference type="NCBI Taxonomy" id="2726954"/>
    <lineage>
        <taxon>Bacteria</taxon>
        <taxon>Bacillati</taxon>
        <taxon>Bacillota</taxon>
        <taxon>Clostridia</taxon>
        <taxon>Eubacteriales</taxon>
        <taxon>Clostridiaceae</taxon>
        <taxon>Sarcina</taxon>
    </lineage>
</organism>